<dbReference type="AlphaFoldDB" id="A0A218WXS1"/>
<evidence type="ECO:0000256" key="1">
    <source>
        <dbReference type="SAM" id="MobiDB-lite"/>
    </source>
</evidence>
<protein>
    <submittedName>
        <fullName evidence="2">Uncharacterized protein</fullName>
    </submittedName>
</protein>
<feature type="compositionally biased region" description="Basic and acidic residues" evidence="1">
    <location>
        <begin position="27"/>
        <end position="43"/>
    </location>
</feature>
<accession>A0A218WXS1</accession>
<proteinExistence type="predicted"/>
<sequence length="176" mass="19508">MQGRNPMRGQSPMRGRSPKVVNAGPKPDARPKPDMGPKPHVELKPNAGSKPNTVNAGAKPDAGPKPKSRPKPDAEPKPNTVNAGLKPDAGPKPKSNQYRLDRKVQEMQKQRSTLGNSTWRCKAVTLICLRSLWREGGNSVLKSKELDERRLLSQLWLFSIQAVFLLEIFCNGKKKQ</sequence>
<comment type="caution">
    <text evidence="2">The sequence shown here is derived from an EMBL/GenBank/DDBJ whole genome shotgun (WGS) entry which is preliminary data.</text>
</comment>
<name>A0A218WXS1_PUNGR</name>
<feature type="region of interest" description="Disordered" evidence="1">
    <location>
        <begin position="1"/>
        <end position="102"/>
    </location>
</feature>
<evidence type="ECO:0000313" key="3">
    <source>
        <dbReference type="Proteomes" id="UP000197138"/>
    </source>
</evidence>
<organism evidence="2 3">
    <name type="scientific">Punica granatum</name>
    <name type="common">Pomegranate</name>
    <dbReference type="NCBI Taxonomy" id="22663"/>
    <lineage>
        <taxon>Eukaryota</taxon>
        <taxon>Viridiplantae</taxon>
        <taxon>Streptophyta</taxon>
        <taxon>Embryophyta</taxon>
        <taxon>Tracheophyta</taxon>
        <taxon>Spermatophyta</taxon>
        <taxon>Magnoliopsida</taxon>
        <taxon>eudicotyledons</taxon>
        <taxon>Gunneridae</taxon>
        <taxon>Pentapetalae</taxon>
        <taxon>rosids</taxon>
        <taxon>malvids</taxon>
        <taxon>Myrtales</taxon>
        <taxon>Lythraceae</taxon>
        <taxon>Punica</taxon>
    </lineage>
</organism>
<dbReference type="Proteomes" id="UP000197138">
    <property type="component" value="Unassembled WGS sequence"/>
</dbReference>
<reference evidence="3" key="1">
    <citation type="journal article" date="2017" name="Plant J.">
        <title>The pomegranate (Punica granatum L.) genome and the genomics of punicalagin biosynthesis.</title>
        <authorList>
            <person name="Qin G."/>
            <person name="Xu C."/>
            <person name="Ming R."/>
            <person name="Tang H."/>
            <person name="Guyot R."/>
            <person name="Kramer E.M."/>
            <person name="Hu Y."/>
            <person name="Yi X."/>
            <person name="Qi Y."/>
            <person name="Xu X."/>
            <person name="Gao Z."/>
            <person name="Pan H."/>
            <person name="Jian J."/>
            <person name="Tian Y."/>
            <person name="Yue Z."/>
            <person name="Xu Y."/>
        </authorList>
    </citation>
    <scope>NUCLEOTIDE SEQUENCE [LARGE SCALE GENOMIC DNA]</scope>
    <source>
        <strain evidence="3">cv. Dabenzi</strain>
    </source>
</reference>
<dbReference type="EMBL" id="MTKT01002957">
    <property type="protein sequence ID" value="OWM76842.1"/>
    <property type="molecule type" value="Genomic_DNA"/>
</dbReference>
<evidence type="ECO:0000313" key="2">
    <source>
        <dbReference type="EMBL" id="OWM76842.1"/>
    </source>
</evidence>
<gene>
    <name evidence="2" type="ORF">CDL15_Pgr016489</name>
</gene>